<dbReference type="AlphaFoldDB" id="A0A9N9BQ77"/>
<dbReference type="PROSITE" id="PS50822">
    <property type="entry name" value="PIWI"/>
    <property type="match status" value="1"/>
</dbReference>
<dbReference type="Gene3D" id="3.30.420.10">
    <property type="entry name" value="Ribonuclease H-like superfamily/Ribonuclease H"/>
    <property type="match status" value="2"/>
</dbReference>
<evidence type="ECO:0000313" key="3">
    <source>
        <dbReference type="Proteomes" id="UP000789375"/>
    </source>
</evidence>
<dbReference type="InterPro" id="IPR012337">
    <property type="entry name" value="RNaseH-like_sf"/>
</dbReference>
<sequence length="297" mass="33633">MYAEIKRVSDTVIGVATQCVQSKHIFQAKRQYCDNLCLRMNVKLGGMNSFIEPSCMQFVTQRPTIVLVASVSHPAPGGDESRPSIATLYTSMDAKASRYATSISVQAGRQEIISDLSSMGQFEQVMDFEIEALHVHLLMNYKPTITFVIVQKRHHTCLFPVDKKDSENTGNCPVVTVVESTITYPFEFDFYLQSHAGTRGTSRPTHNYVLCDENRFNADSLQTLSYNLCYSFARCTCAVYIVPPVSYAHLVCSRARFHSRSEILDDIDSENRNSVISYGMVKPELQRVMYLFRIIQQ</sequence>
<dbReference type="Pfam" id="PF02171">
    <property type="entry name" value="Piwi"/>
    <property type="match status" value="1"/>
</dbReference>
<organism evidence="2 3">
    <name type="scientific">Funneliformis mosseae</name>
    <name type="common">Endomycorrhizal fungus</name>
    <name type="synonym">Glomus mosseae</name>
    <dbReference type="NCBI Taxonomy" id="27381"/>
    <lineage>
        <taxon>Eukaryota</taxon>
        <taxon>Fungi</taxon>
        <taxon>Fungi incertae sedis</taxon>
        <taxon>Mucoromycota</taxon>
        <taxon>Glomeromycotina</taxon>
        <taxon>Glomeromycetes</taxon>
        <taxon>Glomerales</taxon>
        <taxon>Glomeraceae</taxon>
        <taxon>Funneliformis</taxon>
    </lineage>
</organism>
<dbReference type="Proteomes" id="UP000789375">
    <property type="component" value="Unassembled WGS sequence"/>
</dbReference>
<dbReference type="GO" id="GO:0003676">
    <property type="term" value="F:nucleic acid binding"/>
    <property type="evidence" value="ECO:0007669"/>
    <property type="project" value="InterPro"/>
</dbReference>
<reference evidence="2" key="1">
    <citation type="submission" date="2021-06" db="EMBL/GenBank/DDBJ databases">
        <authorList>
            <person name="Kallberg Y."/>
            <person name="Tangrot J."/>
            <person name="Rosling A."/>
        </authorList>
    </citation>
    <scope>NUCLEOTIDE SEQUENCE</scope>
    <source>
        <strain evidence="2">87-6 pot B 2015</strain>
    </source>
</reference>
<dbReference type="SUPFAM" id="SSF53098">
    <property type="entry name" value="Ribonuclease H-like"/>
    <property type="match status" value="1"/>
</dbReference>
<dbReference type="EMBL" id="CAJVPP010001808">
    <property type="protein sequence ID" value="CAG8573881.1"/>
    <property type="molecule type" value="Genomic_DNA"/>
</dbReference>
<dbReference type="PANTHER" id="PTHR22891">
    <property type="entry name" value="EUKARYOTIC TRANSLATION INITIATION FACTOR 2C"/>
    <property type="match status" value="1"/>
</dbReference>
<dbReference type="Gene3D" id="3.40.50.2300">
    <property type="match status" value="1"/>
</dbReference>
<name>A0A9N9BQ77_FUNMO</name>
<keyword evidence="3" id="KW-1185">Reference proteome</keyword>
<evidence type="ECO:0000259" key="1">
    <source>
        <dbReference type="PROSITE" id="PS50822"/>
    </source>
</evidence>
<dbReference type="InterPro" id="IPR003165">
    <property type="entry name" value="Piwi"/>
</dbReference>
<dbReference type="InterPro" id="IPR036397">
    <property type="entry name" value="RNaseH_sf"/>
</dbReference>
<protein>
    <submittedName>
        <fullName evidence="2">2124_t:CDS:1</fullName>
    </submittedName>
</protein>
<gene>
    <name evidence="2" type="ORF">FMOSSE_LOCUS7594</name>
</gene>
<comment type="caution">
    <text evidence="2">The sequence shown here is derived from an EMBL/GenBank/DDBJ whole genome shotgun (WGS) entry which is preliminary data.</text>
</comment>
<proteinExistence type="predicted"/>
<evidence type="ECO:0000313" key="2">
    <source>
        <dbReference type="EMBL" id="CAG8573881.1"/>
    </source>
</evidence>
<feature type="domain" description="Piwi" evidence="1">
    <location>
        <begin position="1"/>
        <end position="260"/>
    </location>
</feature>
<dbReference type="SMART" id="SM00950">
    <property type="entry name" value="Piwi"/>
    <property type="match status" value="1"/>
</dbReference>
<accession>A0A9N9BQ77</accession>